<dbReference type="AlphaFoldDB" id="A0A6J4TDS4"/>
<dbReference type="PANTHER" id="PTHR33371:SF4">
    <property type="entry name" value="INTERMEMBRANE PHOSPHOLIPID TRANSPORT SYSTEM BINDING PROTEIN MLAD"/>
    <property type="match status" value="1"/>
</dbReference>
<feature type="region of interest" description="Disordered" evidence="1">
    <location>
        <begin position="416"/>
        <end position="477"/>
    </location>
</feature>
<gene>
    <name evidence="3" type="ORF">AVDCRST_MAG53-3529</name>
</gene>
<dbReference type="InterPro" id="IPR052336">
    <property type="entry name" value="MlaD_Phospholipid_Transporter"/>
</dbReference>
<name>A0A6J4TDS4_9ACTN</name>
<evidence type="ECO:0000256" key="1">
    <source>
        <dbReference type="SAM" id="MobiDB-lite"/>
    </source>
</evidence>
<dbReference type="EMBL" id="CADCVR010000102">
    <property type="protein sequence ID" value="CAA9520774.1"/>
    <property type="molecule type" value="Genomic_DNA"/>
</dbReference>
<feature type="domain" description="Mce/MlaD" evidence="2">
    <location>
        <begin position="39"/>
        <end position="119"/>
    </location>
</feature>
<organism evidence="3">
    <name type="scientific">uncultured Solirubrobacteraceae bacterium</name>
    <dbReference type="NCBI Taxonomy" id="1162706"/>
    <lineage>
        <taxon>Bacteria</taxon>
        <taxon>Bacillati</taxon>
        <taxon>Actinomycetota</taxon>
        <taxon>Thermoleophilia</taxon>
        <taxon>Solirubrobacterales</taxon>
        <taxon>Solirubrobacteraceae</taxon>
        <taxon>environmental samples</taxon>
    </lineage>
</organism>
<dbReference type="PANTHER" id="PTHR33371">
    <property type="entry name" value="INTERMEMBRANE PHOSPHOLIPID TRANSPORT SYSTEM BINDING PROTEIN MLAD-RELATED"/>
    <property type="match status" value="1"/>
</dbReference>
<sequence>MTRRRGSRNPIPIALALIAVILVGSYLAVAKDVPLLNEPYVIRAAFKDSSGIKKGSPVRIAGVEVGEISKVEPTGKGARSATVELAIRGEGRPIKRDATAKIRPRIFLEGNFFVELSPGRPGTAELDDGGMLPVEQTANPVQLDQVLKTLKADVRADLRRTFAELAGTEGNGGAKAFNRSLDYQPAAYKFSAIVSEALLGEKPDDLGRYISAQGAVSEALDADRQALRDLVTNFNVTTAALADREADLRVALRELPVTLRAALPTLSALNAAFPAVRSFSRAALPGVRSTGPTVDVALPLVRELRGLVGPGELRGLSEDLRTATPPLARFARASVPVLEQLRELASCTNEVLVPFGNDTLEDEAFPAEGKVFEEIPKSLVGLAGESRSTDANAQWFKVLGTGGLETLTLGNGLFGSTASKMRGVNPPPQTTRPPLEADQPCENQQAPDLRTKPGAPPRSVPTDNSSPAVRKRTAKAQSVAVEVLRDQLRAEGSDLEVVDKPITRDELLGGLRALKVRGAGK</sequence>
<protein>
    <recommendedName>
        <fullName evidence="2">Mce/MlaD domain-containing protein</fullName>
    </recommendedName>
</protein>
<reference evidence="3" key="1">
    <citation type="submission" date="2020-02" db="EMBL/GenBank/DDBJ databases">
        <authorList>
            <person name="Meier V. D."/>
        </authorList>
    </citation>
    <scope>NUCLEOTIDE SEQUENCE</scope>
    <source>
        <strain evidence="3">AVDCRST_MAG53</strain>
    </source>
</reference>
<evidence type="ECO:0000313" key="3">
    <source>
        <dbReference type="EMBL" id="CAA9520774.1"/>
    </source>
</evidence>
<proteinExistence type="predicted"/>
<dbReference type="InterPro" id="IPR003399">
    <property type="entry name" value="Mce/MlaD"/>
</dbReference>
<evidence type="ECO:0000259" key="2">
    <source>
        <dbReference type="Pfam" id="PF02470"/>
    </source>
</evidence>
<dbReference type="Pfam" id="PF02470">
    <property type="entry name" value="MlaD"/>
    <property type="match status" value="1"/>
</dbReference>
<accession>A0A6J4TDS4</accession>